<keyword evidence="4" id="KW-1185">Reference proteome</keyword>
<organism evidence="3 4">
    <name type="scientific">Necator americanus</name>
    <name type="common">Human hookworm</name>
    <dbReference type="NCBI Taxonomy" id="51031"/>
    <lineage>
        <taxon>Eukaryota</taxon>
        <taxon>Metazoa</taxon>
        <taxon>Ecdysozoa</taxon>
        <taxon>Nematoda</taxon>
        <taxon>Chromadorea</taxon>
        <taxon>Rhabditida</taxon>
        <taxon>Rhabditina</taxon>
        <taxon>Rhabditomorpha</taxon>
        <taxon>Strongyloidea</taxon>
        <taxon>Ancylostomatidae</taxon>
        <taxon>Bunostominae</taxon>
        <taxon>Necator</taxon>
    </lineage>
</organism>
<dbReference type="InterPro" id="IPR002602">
    <property type="entry name" value="DB"/>
</dbReference>
<gene>
    <name evidence="3" type="primary">Necator_chrIII.g11296</name>
    <name evidence="3" type="ORF">RB195_010531</name>
</gene>
<proteinExistence type="predicted"/>
<dbReference type="PANTHER" id="PTHR46705:SF2">
    <property type="entry name" value="DOMAIN OF UNKNOWN FUNCTION DB DOMAIN-CONTAINING PROTEIN"/>
    <property type="match status" value="1"/>
</dbReference>
<evidence type="ECO:0000259" key="2">
    <source>
        <dbReference type="Pfam" id="PF01682"/>
    </source>
</evidence>
<feature type="signal peptide" evidence="1">
    <location>
        <begin position="1"/>
        <end position="15"/>
    </location>
</feature>
<dbReference type="EMBL" id="JAVFWL010000003">
    <property type="protein sequence ID" value="KAK6743326.1"/>
    <property type="molecule type" value="Genomic_DNA"/>
</dbReference>
<reference evidence="3 4" key="1">
    <citation type="submission" date="2023-08" db="EMBL/GenBank/DDBJ databases">
        <title>A Necator americanus chromosomal reference genome.</title>
        <authorList>
            <person name="Ilik V."/>
            <person name="Petrzelkova K.J."/>
            <person name="Pardy F."/>
            <person name="Fuh T."/>
            <person name="Niatou-Singa F.S."/>
            <person name="Gouil Q."/>
            <person name="Baker L."/>
            <person name="Ritchie M.E."/>
            <person name="Jex A.R."/>
            <person name="Gazzola D."/>
            <person name="Li H."/>
            <person name="Toshio Fujiwara R."/>
            <person name="Zhan B."/>
            <person name="Aroian R.V."/>
            <person name="Pafco B."/>
            <person name="Schwarz E.M."/>
        </authorList>
    </citation>
    <scope>NUCLEOTIDE SEQUENCE [LARGE SCALE GENOMIC DNA]</scope>
    <source>
        <strain evidence="3 4">Aroian</strain>
        <tissue evidence="3">Whole animal</tissue>
    </source>
</reference>
<sequence>MLLIVICSLTLPALSCLPDLSNLPPPIIHYECLERRPVACPYRCGGSRCKYSRMARGVSNRERSTPISNLSRHVSSLFEAANTIFTDCCRKNAIPEQCIPACNYDSYNNQLINSMILGSSQCTVTTLPVIHSCASRGHDHGDCCARAGIPAQCINYCVPRKRTILGGPWFSCLRYFEEMKGCFISEASNKSEETKSQPTEDLCLTSGVCGGGGYCAPPAPLPCQPASCQPGYTCGQYGCARNRARSALTKKIDGIFINEEQHTTPIPKKSHESDLEERNVFGMSRGVTKSLKTSTEESREPPDNVTVHRLTVIGVLFNRIPTTSFGNAANRGDSQMCVSTNAISTPTLAMQ</sequence>
<evidence type="ECO:0000313" key="3">
    <source>
        <dbReference type="EMBL" id="KAK6743326.1"/>
    </source>
</evidence>
<dbReference type="Pfam" id="PF01682">
    <property type="entry name" value="DB"/>
    <property type="match status" value="1"/>
</dbReference>
<name>A0ABR1CZN3_NECAM</name>
<feature type="chain" id="PRO_5045124259" description="Domain of unknown function DB domain-containing protein" evidence="1">
    <location>
        <begin position="16"/>
        <end position="351"/>
    </location>
</feature>
<comment type="caution">
    <text evidence="3">The sequence shown here is derived from an EMBL/GenBank/DDBJ whole genome shotgun (WGS) entry which is preliminary data.</text>
</comment>
<accession>A0ABR1CZN3</accession>
<keyword evidence="1" id="KW-0732">Signal</keyword>
<evidence type="ECO:0000313" key="4">
    <source>
        <dbReference type="Proteomes" id="UP001303046"/>
    </source>
</evidence>
<evidence type="ECO:0000256" key="1">
    <source>
        <dbReference type="SAM" id="SignalP"/>
    </source>
</evidence>
<dbReference type="Proteomes" id="UP001303046">
    <property type="component" value="Unassembled WGS sequence"/>
</dbReference>
<feature type="domain" description="Domain of unknown function DB" evidence="2">
    <location>
        <begin position="88"/>
        <end position="183"/>
    </location>
</feature>
<dbReference type="PANTHER" id="PTHR46705">
    <property type="entry name" value="PROTEIN CBG09805"/>
    <property type="match status" value="1"/>
</dbReference>
<protein>
    <recommendedName>
        <fullName evidence="2">Domain of unknown function DB domain-containing protein</fullName>
    </recommendedName>
</protein>